<accession>A0A9P4WWJ4</accession>
<dbReference type="Proteomes" id="UP000758155">
    <property type="component" value="Unassembled WGS sequence"/>
</dbReference>
<feature type="region of interest" description="Disordered" evidence="2">
    <location>
        <begin position="332"/>
        <end position="404"/>
    </location>
</feature>
<feature type="region of interest" description="Disordered" evidence="2">
    <location>
        <begin position="115"/>
        <end position="140"/>
    </location>
</feature>
<keyword evidence="3" id="KW-0812">Transmembrane</keyword>
<feature type="compositionally biased region" description="Polar residues" evidence="2">
    <location>
        <begin position="376"/>
        <end position="391"/>
    </location>
</feature>
<comment type="caution">
    <text evidence="4">The sequence shown here is derived from an EMBL/GenBank/DDBJ whole genome shotgun (WGS) entry which is preliminary data.</text>
</comment>
<proteinExistence type="predicted"/>
<organism evidence="4 5">
    <name type="scientific">Didymella heteroderae</name>
    <dbReference type="NCBI Taxonomy" id="1769908"/>
    <lineage>
        <taxon>Eukaryota</taxon>
        <taxon>Fungi</taxon>
        <taxon>Dikarya</taxon>
        <taxon>Ascomycota</taxon>
        <taxon>Pezizomycotina</taxon>
        <taxon>Dothideomycetes</taxon>
        <taxon>Pleosporomycetidae</taxon>
        <taxon>Pleosporales</taxon>
        <taxon>Pleosporineae</taxon>
        <taxon>Didymellaceae</taxon>
        <taxon>Didymella</taxon>
    </lineage>
</organism>
<feature type="coiled-coil region" evidence="1">
    <location>
        <begin position="216"/>
        <end position="257"/>
    </location>
</feature>
<reference evidence="4" key="1">
    <citation type="submission" date="2019-04" db="EMBL/GenBank/DDBJ databases">
        <title>Sequencing of skin fungus with MAO and IRED activity.</title>
        <authorList>
            <person name="Marsaioli A.J."/>
            <person name="Bonatto J.M.C."/>
            <person name="Reis Junior O."/>
        </authorList>
    </citation>
    <scope>NUCLEOTIDE SEQUENCE</scope>
    <source>
        <strain evidence="4">28M1</strain>
    </source>
</reference>
<keyword evidence="3" id="KW-1133">Transmembrane helix</keyword>
<evidence type="ECO:0000313" key="5">
    <source>
        <dbReference type="Proteomes" id="UP000758155"/>
    </source>
</evidence>
<keyword evidence="1" id="KW-0175">Coiled coil</keyword>
<name>A0A9P4WWJ4_9PLEO</name>
<keyword evidence="3" id="KW-0472">Membrane</keyword>
<gene>
    <name evidence="4" type="ORF">E8E12_009627</name>
</gene>
<sequence>MHDAQYSIDLDWVRQIILLVLLTTFGVCFAWYFEWLRKAKENNEQNDRLWTIKDRIEAALLPWRSQSTTPPASSVTQIAGRCLPSCLALAIKKRHGSRPCGCNLNQCDGKLEKDERLPESQEDATYPQAEQDGTTIDNNAPPADIDGVKQYLVNAIDTRLLVQERCLWKRTEKAGAARDRALAEHDGTESEHEVTKAKLTHIRTQFSDRDTALEESSQLQQRNSVLRETQEELNNTIAKLRQEAEELKERVKELEEEFCLEKQSLHSADEEIERFKAISGRSDDSSKQALLKMRTTSSVSVMLDPNGDNFGLGSETSETSIDCVVPFPATSGHSAKKVEQDPVVTGSTVPSQGEPKDPMPSNNPPALSISAPFVNKRSTPTIPATSVTTGEENVPSGMKRCKNL</sequence>
<evidence type="ECO:0000256" key="3">
    <source>
        <dbReference type="SAM" id="Phobius"/>
    </source>
</evidence>
<protein>
    <submittedName>
        <fullName evidence="4">Uncharacterized protein</fullName>
    </submittedName>
</protein>
<evidence type="ECO:0000256" key="1">
    <source>
        <dbReference type="SAM" id="Coils"/>
    </source>
</evidence>
<dbReference type="AlphaFoldDB" id="A0A9P4WWJ4"/>
<evidence type="ECO:0000256" key="2">
    <source>
        <dbReference type="SAM" id="MobiDB-lite"/>
    </source>
</evidence>
<evidence type="ECO:0000313" key="4">
    <source>
        <dbReference type="EMBL" id="KAF3044101.1"/>
    </source>
</evidence>
<feature type="transmembrane region" description="Helical" evidence="3">
    <location>
        <begin position="12"/>
        <end position="33"/>
    </location>
</feature>
<keyword evidence="5" id="KW-1185">Reference proteome</keyword>
<dbReference type="EMBL" id="SWKV01000010">
    <property type="protein sequence ID" value="KAF3044101.1"/>
    <property type="molecule type" value="Genomic_DNA"/>
</dbReference>